<evidence type="ECO:0000313" key="2">
    <source>
        <dbReference type="Proteomes" id="UP000268233"/>
    </source>
</evidence>
<keyword evidence="2" id="KW-1185">Reference proteome</keyword>
<dbReference type="AlphaFoldDB" id="A0A495QVF2"/>
<organism evidence="1 2">
    <name type="scientific">Haloarcula quadrata</name>
    <dbReference type="NCBI Taxonomy" id="182779"/>
    <lineage>
        <taxon>Archaea</taxon>
        <taxon>Methanobacteriati</taxon>
        <taxon>Methanobacteriota</taxon>
        <taxon>Stenosarchaea group</taxon>
        <taxon>Halobacteria</taxon>
        <taxon>Halobacteriales</taxon>
        <taxon>Haloarculaceae</taxon>
        <taxon>Haloarcula</taxon>
    </lineage>
</organism>
<gene>
    <name evidence="1" type="ORF">BDK61_3767</name>
</gene>
<comment type="caution">
    <text evidence="1">The sequence shown here is derived from an EMBL/GenBank/DDBJ whole genome shotgun (WGS) entry which is preliminary data.</text>
</comment>
<evidence type="ECO:0000313" key="1">
    <source>
        <dbReference type="EMBL" id="RKS78119.1"/>
    </source>
</evidence>
<dbReference type="Proteomes" id="UP000268233">
    <property type="component" value="Unassembled WGS sequence"/>
</dbReference>
<dbReference type="EMBL" id="RBWW01000002">
    <property type="protein sequence ID" value="RKS78119.1"/>
    <property type="molecule type" value="Genomic_DNA"/>
</dbReference>
<accession>A0A495QVF2</accession>
<protein>
    <submittedName>
        <fullName evidence="1">Uncharacterized protein</fullName>
    </submittedName>
</protein>
<sequence length="400" mass="44696">MMEGVAQAGFYTWDPNGVEHVLNEVLSVADHAELPYSWDGDEPATATDIGLGDVLLLHADETEFRIRFEPDDKIERRLKRFLGLSTSARYLVGTDEHGDQYEGYTATFVDLIRRLSIALEPDYVSVGHPVKDVRPSPLEIMPTEGVFEIERLPWLSVYSPSLIDQFGWTDRISASPAWKVDQLDTGAVLLIKTQEPWADVSRDHPLDKHLLDGDDAVTDASGPNSVTLGDPFAALDIGEYGADVCVHRDDISTEFPNEILELIRVQVNEDRDLRRVDSGQFVRNVVYADSDDRHSVIKQMLADVPSDATDDNLYVSALLRDVIPPAFVRLDDPDDESVVTKVMRLETDVNKIKLLVSLGRVARQDDFTADDLGSMEGALDTLNELDDNENIDQYIEAKLL</sequence>
<proteinExistence type="predicted"/>
<name>A0A495QVF2_9EURY</name>
<reference evidence="1 2" key="1">
    <citation type="submission" date="2018-10" db="EMBL/GenBank/DDBJ databases">
        <title>Genomic Encyclopedia of Archaeal and Bacterial Type Strains, Phase II (KMG-II): from individual species to whole genera.</title>
        <authorList>
            <person name="Goeker M."/>
        </authorList>
    </citation>
    <scope>NUCLEOTIDE SEQUENCE [LARGE SCALE GENOMIC DNA]</scope>
    <source>
        <strain evidence="1 2">DSM 11927</strain>
    </source>
</reference>